<dbReference type="RefSeq" id="WP_090741264.1">
    <property type="nucleotide sequence ID" value="NZ_FOBW01000002.1"/>
</dbReference>
<feature type="domain" description="SPOR" evidence="2">
    <location>
        <begin position="170"/>
        <end position="247"/>
    </location>
</feature>
<evidence type="ECO:0000313" key="3">
    <source>
        <dbReference type="EMBL" id="SEM33101.1"/>
    </source>
</evidence>
<keyword evidence="1" id="KW-0472">Membrane</keyword>
<dbReference type="EMBL" id="FOBW01000002">
    <property type="protein sequence ID" value="SEM33101.1"/>
    <property type="molecule type" value="Genomic_DNA"/>
</dbReference>
<evidence type="ECO:0000256" key="1">
    <source>
        <dbReference type="SAM" id="Phobius"/>
    </source>
</evidence>
<evidence type="ECO:0000313" key="4">
    <source>
        <dbReference type="Proteomes" id="UP000198553"/>
    </source>
</evidence>
<dbReference type="Proteomes" id="UP000198553">
    <property type="component" value="Unassembled WGS sequence"/>
</dbReference>
<organism evidence="3 4">
    <name type="scientific">Mesobacillus persicus</name>
    <dbReference type="NCBI Taxonomy" id="930146"/>
    <lineage>
        <taxon>Bacteria</taxon>
        <taxon>Bacillati</taxon>
        <taxon>Bacillota</taxon>
        <taxon>Bacilli</taxon>
        <taxon>Bacillales</taxon>
        <taxon>Bacillaceae</taxon>
        <taxon>Mesobacillus</taxon>
    </lineage>
</organism>
<keyword evidence="4" id="KW-1185">Reference proteome</keyword>
<protein>
    <submittedName>
        <fullName evidence="3">Stage II sporulation protein B</fullName>
    </submittedName>
</protein>
<keyword evidence="1" id="KW-1133">Transmembrane helix</keyword>
<accession>A0A1H7XH83</accession>
<dbReference type="AlphaFoldDB" id="A0A1H7XH83"/>
<dbReference type="STRING" id="930146.SAMN05192533_102208"/>
<keyword evidence="1" id="KW-0812">Transmembrane</keyword>
<reference evidence="4" key="1">
    <citation type="submission" date="2016-10" db="EMBL/GenBank/DDBJ databases">
        <authorList>
            <person name="Varghese N."/>
            <person name="Submissions S."/>
        </authorList>
    </citation>
    <scope>NUCLEOTIDE SEQUENCE [LARGE SCALE GENOMIC DNA]</scope>
    <source>
        <strain evidence="4">B48,IBRC-M 10115,DSM 25386,CECT 8001</strain>
    </source>
</reference>
<evidence type="ECO:0000259" key="2">
    <source>
        <dbReference type="PROSITE" id="PS51724"/>
    </source>
</evidence>
<dbReference type="PROSITE" id="PS51724">
    <property type="entry name" value="SPOR"/>
    <property type="match status" value="1"/>
</dbReference>
<dbReference type="OrthoDB" id="2967208at2"/>
<proteinExistence type="predicted"/>
<sequence length="340" mass="36099">MDKHKMITIKINGKDRPHKDVERKKEVKVIKEDNQDKGAQVVPKTKIRAWNETAAAKEPVEDSFDWILPETVKDTEVTGNKSVLKPKPAKQRGLRLPGLPTNTKKSRKHSPIIPGVALNIFLAVAVGLGFGMIILNIVKSDQVQTAEQSVTPPAEEKDQHATAGTQVAELPAISTFVVQGGVFSTKDSADTAAKGLGGQGIFAAAVPVDGKFALLLATAGSIEEAKAAGDELESKGAEVFAKPLELAGFSVAGLTTEESSVLKLAPELFANLSSGNGNADTISAQLNQLKEIDEKKINNKEVLSAKKSLESAATAFQSSDKTTLEKANLAFLAAWQSLGK</sequence>
<dbReference type="GO" id="GO:0042834">
    <property type="term" value="F:peptidoglycan binding"/>
    <property type="evidence" value="ECO:0007669"/>
    <property type="project" value="InterPro"/>
</dbReference>
<feature type="transmembrane region" description="Helical" evidence="1">
    <location>
        <begin position="112"/>
        <end position="135"/>
    </location>
</feature>
<gene>
    <name evidence="3" type="ORF">SAMN05192533_102208</name>
</gene>
<name>A0A1H7XH83_9BACI</name>
<dbReference type="InterPro" id="IPR007730">
    <property type="entry name" value="SPOR-like_dom"/>
</dbReference>